<dbReference type="PROSITE" id="PS51354">
    <property type="entry name" value="GLUTAREDOXIN_2"/>
    <property type="match status" value="1"/>
</dbReference>
<dbReference type="EMBL" id="MDYQ01000002">
    <property type="protein sequence ID" value="PRP89551.1"/>
    <property type="molecule type" value="Genomic_DNA"/>
</dbReference>
<name>A0A2P6P014_9EUKA</name>
<sequence>MSTIVYYSSATSDLAVKKRQQSLQFLLDKKKRQYTMEDLAQMEKPQRDELYAKANVRIIPMVFHNGKYIGGQDELQMAEEDEIFDSLFQ</sequence>
<gene>
    <name evidence="1" type="ORF">PROFUN_00815</name>
</gene>
<dbReference type="InParanoid" id="A0A2P6P014"/>
<dbReference type="InterPro" id="IPR036249">
    <property type="entry name" value="Thioredoxin-like_sf"/>
</dbReference>
<accession>A0A2P6P014</accession>
<evidence type="ECO:0000313" key="2">
    <source>
        <dbReference type="Proteomes" id="UP000241769"/>
    </source>
</evidence>
<keyword evidence="2" id="KW-1185">Reference proteome</keyword>
<dbReference type="STRING" id="1890364.A0A2P6P014"/>
<dbReference type="AlphaFoldDB" id="A0A2P6P014"/>
<dbReference type="Pfam" id="PF04908">
    <property type="entry name" value="SH3BGR"/>
    <property type="match status" value="1"/>
</dbReference>
<proteinExistence type="predicted"/>
<protein>
    <submittedName>
        <fullName evidence="1">Glutaredoxin, GrxC family protein</fullName>
    </submittedName>
</protein>
<dbReference type="Gene3D" id="3.40.30.10">
    <property type="entry name" value="Glutaredoxin"/>
    <property type="match status" value="1"/>
</dbReference>
<dbReference type="SUPFAM" id="SSF52833">
    <property type="entry name" value="Thioredoxin-like"/>
    <property type="match status" value="1"/>
</dbReference>
<comment type="caution">
    <text evidence="1">The sequence shown here is derived from an EMBL/GenBank/DDBJ whole genome shotgun (WGS) entry which is preliminary data.</text>
</comment>
<organism evidence="1 2">
    <name type="scientific">Planoprotostelium fungivorum</name>
    <dbReference type="NCBI Taxonomy" id="1890364"/>
    <lineage>
        <taxon>Eukaryota</taxon>
        <taxon>Amoebozoa</taxon>
        <taxon>Evosea</taxon>
        <taxon>Variosea</taxon>
        <taxon>Cavosteliida</taxon>
        <taxon>Cavosteliaceae</taxon>
        <taxon>Planoprotostelium</taxon>
    </lineage>
</organism>
<evidence type="ECO:0000313" key="1">
    <source>
        <dbReference type="EMBL" id="PRP89551.1"/>
    </source>
</evidence>
<reference evidence="1 2" key="1">
    <citation type="journal article" date="2018" name="Genome Biol. Evol.">
        <title>Multiple Roots of Fruiting Body Formation in Amoebozoa.</title>
        <authorList>
            <person name="Hillmann F."/>
            <person name="Forbes G."/>
            <person name="Novohradska S."/>
            <person name="Ferling I."/>
            <person name="Riege K."/>
            <person name="Groth M."/>
            <person name="Westermann M."/>
            <person name="Marz M."/>
            <person name="Spaller T."/>
            <person name="Winckler T."/>
            <person name="Schaap P."/>
            <person name="Glockner G."/>
        </authorList>
    </citation>
    <scope>NUCLEOTIDE SEQUENCE [LARGE SCALE GENOMIC DNA]</scope>
    <source>
        <strain evidence="1 2">Jena</strain>
    </source>
</reference>
<dbReference type="InterPro" id="IPR006993">
    <property type="entry name" value="Glut_rich_SH3-bd"/>
</dbReference>
<dbReference type="OrthoDB" id="9932926at2759"/>
<dbReference type="Proteomes" id="UP000241769">
    <property type="component" value="Unassembled WGS sequence"/>
</dbReference>